<feature type="compositionally biased region" description="Basic and acidic residues" evidence="1">
    <location>
        <begin position="361"/>
        <end position="384"/>
    </location>
</feature>
<keyword evidence="5" id="KW-1185">Reference proteome</keyword>
<dbReference type="RefSeq" id="WP_387700392.1">
    <property type="nucleotide sequence ID" value="NZ_JBIAMX010000006.1"/>
</dbReference>
<feature type="transmembrane region" description="Helical" evidence="2">
    <location>
        <begin position="610"/>
        <end position="631"/>
    </location>
</feature>
<dbReference type="InterPro" id="IPR011989">
    <property type="entry name" value="ARM-like"/>
</dbReference>
<protein>
    <submittedName>
        <fullName evidence="4">Caspase family protein</fullName>
    </submittedName>
</protein>
<accession>A0ABW6PMY2</accession>
<dbReference type="Gene3D" id="3.40.50.1460">
    <property type="match status" value="1"/>
</dbReference>
<feature type="transmembrane region" description="Helical" evidence="2">
    <location>
        <begin position="677"/>
        <end position="697"/>
    </location>
</feature>
<dbReference type="SUPFAM" id="SSF52129">
    <property type="entry name" value="Caspase-like"/>
    <property type="match status" value="1"/>
</dbReference>
<dbReference type="PANTHER" id="PTHR22576">
    <property type="entry name" value="MUCOSA ASSOCIATED LYMPHOID TISSUE LYMPHOMA TRANSLOCATION PROTEIN 1/PARACASPASE"/>
    <property type="match status" value="1"/>
</dbReference>
<dbReference type="InterPro" id="IPR011600">
    <property type="entry name" value="Pept_C14_caspase"/>
</dbReference>
<dbReference type="PANTHER" id="PTHR22576:SF37">
    <property type="entry name" value="MUCOSA-ASSOCIATED LYMPHOID TISSUE LYMPHOMA TRANSLOCATION PROTEIN 1"/>
    <property type="match status" value="1"/>
</dbReference>
<dbReference type="Gene3D" id="1.25.10.10">
    <property type="entry name" value="Leucine-rich Repeat Variant"/>
    <property type="match status" value="1"/>
</dbReference>
<feature type="transmembrane region" description="Helical" evidence="2">
    <location>
        <begin position="709"/>
        <end position="728"/>
    </location>
</feature>
<feature type="transmembrane region" description="Helical" evidence="2">
    <location>
        <begin position="735"/>
        <end position="754"/>
    </location>
</feature>
<evidence type="ECO:0000256" key="2">
    <source>
        <dbReference type="SAM" id="Phobius"/>
    </source>
</evidence>
<feature type="transmembrane region" description="Helical" evidence="2">
    <location>
        <begin position="643"/>
        <end position="665"/>
    </location>
</feature>
<keyword evidence="2" id="KW-0472">Membrane</keyword>
<reference evidence="4 5" key="1">
    <citation type="submission" date="2024-10" db="EMBL/GenBank/DDBJ databases">
        <title>The Natural Products Discovery Center: Release of the First 8490 Sequenced Strains for Exploring Actinobacteria Biosynthetic Diversity.</title>
        <authorList>
            <person name="Kalkreuter E."/>
            <person name="Kautsar S.A."/>
            <person name="Yang D."/>
            <person name="Bader C.D."/>
            <person name="Teijaro C.N."/>
            <person name="Fluegel L."/>
            <person name="Davis C.M."/>
            <person name="Simpson J.R."/>
            <person name="Lauterbach L."/>
            <person name="Steele A.D."/>
            <person name="Gui C."/>
            <person name="Meng S."/>
            <person name="Li G."/>
            <person name="Viehrig K."/>
            <person name="Ye F."/>
            <person name="Su P."/>
            <person name="Kiefer A.F."/>
            <person name="Nichols A."/>
            <person name="Cepeda A.J."/>
            <person name="Yan W."/>
            <person name="Fan B."/>
            <person name="Jiang Y."/>
            <person name="Adhikari A."/>
            <person name="Zheng C.-J."/>
            <person name="Schuster L."/>
            <person name="Cowan T.M."/>
            <person name="Smanski M.J."/>
            <person name="Chevrette M.G."/>
            <person name="De Carvalho L.P.S."/>
            <person name="Shen B."/>
        </authorList>
    </citation>
    <scope>NUCLEOTIDE SEQUENCE [LARGE SCALE GENOMIC DNA]</scope>
    <source>
        <strain evidence="4 5">NPDC004045</strain>
    </source>
</reference>
<dbReference type="SUPFAM" id="SSF48371">
    <property type="entry name" value="ARM repeat"/>
    <property type="match status" value="1"/>
</dbReference>
<gene>
    <name evidence="4" type="ORF">ACFYTF_13135</name>
</gene>
<organism evidence="4 5">
    <name type="scientific">Nocardia thailandica</name>
    <dbReference type="NCBI Taxonomy" id="257275"/>
    <lineage>
        <taxon>Bacteria</taxon>
        <taxon>Bacillati</taxon>
        <taxon>Actinomycetota</taxon>
        <taxon>Actinomycetes</taxon>
        <taxon>Mycobacteriales</taxon>
        <taxon>Nocardiaceae</taxon>
        <taxon>Nocardia</taxon>
    </lineage>
</organism>
<evidence type="ECO:0000313" key="5">
    <source>
        <dbReference type="Proteomes" id="UP001601444"/>
    </source>
</evidence>
<keyword evidence="2" id="KW-0812">Transmembrane</keyword>
<keyword evidence="2" id="KW-1133">Transmembrane helix</keyword>
<dbReference type="PROSITE" id="PS00018">
    <property type="entry name" value="EF_HAND_1"/>
    <property type="match status" value="1"/>
</dbReference>
<evidence type="ECO:0000313" key="4">
    <source>
        <dbReference type="EMBL" id="MFF0543769.1"/>
    </source>
</evidence>
<evidence type="ECO:0000256" key="1">
    <source>
        <dbReference type="SAM" id="MobiDB-lite"/>
    </source>
</evidence>
<dbReference type="NCBIfam" id="NF047832">
    <property type="entry name" value="caspase_w_EACC1"/>
    <property type="match status" value="1"/>
</dbReference>
<feature type="transmembrane region" description="Helical" evidence="2">
    <location>
        <begin position="774"/>
        <end position="796"/>
    </location>
</feature>
<name>A0ABW6PMY2_9NOCA</name>
<dbReference type="Proteomes" id="UP001601444">
    <property type="component" value="Unassembled WGS sequence"/>
</dbReference>
<dbReference type="InterPro" id="IPR016024">
    <property type="entry name" value="ARM-type_fold"/>
</dbReference>
<feature type="region of interest" description="Disordered" evidence="1">
    <location>
        <begin position="328"/>
        <end position="529"/>
    </location>
</feature>
<comment type="caution">
    <text evidence="4">The sequence shown here is derived from an EMBL/GenBank/DDBJ whole genome shotgun (WGS) entry which is preliminary data.</text>
</comment>
<feature type="transmembrane region" description="Helical" evidence="2">
    <location>
        <begin position="581"/>
        <end position="603"/>
    </location>
</feature>
<feature type="transmembrane region" description="Helical" evidence="2">
    <location>
        <begin position="548"/>
        <end position="566"/>
    </location>
</feature>
<dbReference type="EMBL" id="JBIAMX010000006">
    <property type="protein sequence ID" value="MFF0543769.1"/>
    <property type="molecule type" value="Genomic_DNA"/>
</dbReference>
<dbReference type="InterPro" id="IPR052039">
    <property type="entry name" value="Caspase-related_regulators"/>
</dbReference>
<evidence type="ECO:0000259" key="3">
    <source>
        <dbReference type="Pfam" id="PF00656"/>
    </source>
</evidence>
<feature type="compositionally biased region" description="Pro residues" evidence="1">
    <location>
        <begin position="441"/>
        <end position="451"/>
    </location>
</feature>
<sequence>MTDGQRSALIIACDDYHDTGLRKLRAPARDAQELAAVLSDPEVGGFDVRTSLNEPAHVIGETVEEFFADRGTDDLLLVHFSCHGVKDEDGELYFAATNTKLRRLGATAVAAEFVNRRMNRSRSRRIVLLLDCCYAGAFERGMTHRADTGMNLQEQLSGRGRAVITASSAMEYSFESGELADAAGERPSLFTGALVDGLRTGEADRNQDGLITLDDLYDYVYARVRACSPHQTPLKWAFGVQGELYIARRTRRLAYPIPLPEELEQLLGSPLPSVREAAVRELAKLVVGKHLGMAEAAVRALEELLADDSRAVSAAAAAALRAAAPTPAPLLASGAPAAERTPGREPAAAVPDPGPPPTRIDPPRSVDDRPSADDHDTRDRHPARSADGGTGRGESAARPSTASQPGLRPPGPRSGDGDRHASHRTASSTTRGRTPRHPSAPRSPVPGPPVPADRARRDSPPSGTAPSRPPAPNPRPATTDPGRAEHGATDREHPSARRGRPQPTAARRPQPETGGDAATGPVRDHPGGGSVIAALAARRADPRGLRRLAGLGLIAAAAMMATYPFVPSDTDDRTLLDTAEYYRILVPVLGLAALVGLTGLALLSARLGRHLGSGFALGLCATTPWYLWSLWGPREYWAIGTTLWFGAHLTCAVAAGLLVGAMLWTDGVSVRNPLDPVAALIAGVGVVAWVGAVVHGAGVMDNWPGHHGWGPAWLMALAFVVPACAVAVSPRGIGVAGILGWCAGLTVVLVYASLPGAALPAAAGYPGTGEPAGVAGYLLSASALFAAGVVVAVLLAPAGRRARARAATSAQLSAT</sequence>
<dbReference type="InterPro" id="IPR018247">
    <property type="entry name" value="EF_Hand_1_Ca_BS"/>
</dbReference>
<proteinExistence type="predicted"/>
<dbReference type="InterPro" id="IPR029030">
    <property type="entry name" value="Caspase-like_dom_sf"/>
</dbReference>
<feature type="compositionally biased region" description="Low complexity" evidence="1">
    <location>
        <begin position="328"/>
        <end position="338"/>
    </location>
</feature>
<feature type="domain" description="Peptidase C14 caspase" evidence="3">
    <location>
        <begin position="6"/>
        <end position="231"/>
    </location>
</feature>
<feature type="compositionally biased region" description="Basic and acidic residues" evidence="1">
    <location>
        <begin position="482"/>
        <end position="495"/>
    </location>
</feature>
<dbReference type="Pfam" id="PF00656">
    <property type="entry name" value="Peptidase_C14"/>
    <property type="match status" value="1"/>
</dbReference>